<evidence type="ECO:0000313" key="1">
    <source>
        <dbReference type="EMBL" id="TFK62125.1"/>
    </source>
</evidence>
<evidence type="ECO:0000313" key="2">
    <source>
        <dbReference type="Proteomes" id="UP000308600"/>
    </source>
</evidence>
<proteinExistence type="predicted"/>
<sequence length="170" mass="17741">MPDRVFRAPAYSKNRNVQELEDIYNRSGITPGNVAGGVNVATSQAPAPAATPGPYQGTPFPPIPYQPYYTPSDPGTYVPAGYSTPSYPGAYLPAPYFPPPMNLPSSQAGGQQQPQQPADPPEGRQGFPPPPGYSGYGGPYQQWAPQGGHQGQPGPTQGPPAGGAPVRQTP</sequence>
<protein>
    <submittedName>
        <fullName evidence="1">Uncharacterized protein</fullName>
    </submittedName>
</protein>
<dbReference type="EMBL" id="ML208604">
    <property type="protein sequence ID" value="TFK62125.1"/>
    <property type="molecule type" value="Genomic_DNA"/>
</dbReference>
<keyword evidence="2" id="KW-1185">Reference proteome</keyword>
<organism evidence="1 2">
    <name type="scientific">Pluteus cervinus</name>
    <dbReference type="NCBI Taxonomy" id="181527"/>
    <lineage>
        <taxon>Eukaryota</taxon>
        <taxon>Fungi</taxon>
        <taxon>Dikarya</taxon>
        <taxon>Basidiomycota</taxon>
        <taxon>Agaricomycotina</taxon>
        <taxon>Agaricomycetes</taxon>
        <taxon>Agaricomycetidae</taxon>
        <taxon>Agaricales</taxon>
        <taxon>Pluteineae</taxon>
        <taxon>Pluteaceae</taxon>
        <taxon>Pluteus</taxon>
    </lineage>
</organism>
<accession>A0ACD3A8R4</accession>
<name>A0ACD3A8R4_9AGAR</name>
<dbReference type="Proteomes" id="UP000308600">
    <property type="component" value="Unassembled WGS sequence"/>
</dbReference>
<gene>
    <name evidence="1" type="ORF">BDN72DRAFT_964754</name>
</gene>
<reference evidence="1 2" key="1">
    <citation type="journal article" date="2019" name="Nat. Ecol. Evol.">
        <title>Megaphylogeny resolves global patterns of mushroom evolution.</title>
        <authorList>
            <person name="Varga T."/>
            <person name="Krizsan K."/>
            <person name="Foldi C."/>
            <person name="Dima B."/>
            <person name="Sanchez-Garcia M."/>
            <person name="Sanchez-Ramirez S."/>
            <person name="Szollosi G.J."/>
            <person name="Szarkandi J.G."/>
            <person name="Papp V."/>
            <person name="Albert L."/>
            <person name="Andreopoulos W."/>
            <person name="Angelini C."/>
            <person name="Antonin V."/>
            <person name="Barry K.W."/>
            <person name="Bougher N.L."/>
            <person name="Buchanan P."/>
            <person name="Buyck B."/>
            <person name="Bense V."/>
            <person name="Catcheside P."/>
            <person name="Chovatia M."/>
            <person name="Cooper J."/>
            <person name="Damon W."/>
            <person name="Desjardin D."/>
            <person name="Finy P."/>
            <person name="Geml J."/>
            <person name="Haridas S."/>
            <person name="Hughes K."/>
            <person name="Justo A."/>
            <person name="Karasinski D."/>
            <person name="Kautmanova I."/>
            <person name="Kiss B."/>
            <person name="Kocsube S."/>
            <person name="Kotiranta H."/>
            <person name="LaButti K.M."/>
            <person name="Lechner B.E."/>
            <person name="Liimatainen K."/>
            <person name="Lipzen A."/>
            <person name="Lukacs Z."/>
            <person name="Mihaltcheva S."/>
            <person name="Morgado L.N."/>
            <person name="Niskanen T."/>
            <person name="Noordeloos M.E."/>
            <person name="Ohm R.A."/>
            <person name="Ortiz-Santana B."/>
            <person name="Ovrebo C."/>
            <person name="Racz N."/>
            <person name="Riley R."/>
            <person name="Savchenko A."/>
            <person name="Shiryaev A."/>
            <person name="Soop K."/>
            <person name="Spirin V."/>
            <person name="Szebenyi C."/>
            <person name="Tomsovsky M."/>
            <person name="Tulloss R.E."/>
            <person name="Uehling J."/>
            <person name="Grigoriev I.V."/>
            <person name="Vagvolgyi C."/>
            <person name="Papp T."/>
            <person name="Martin F.M."/>
            <person name="Miettinen O."/>
            <person name="Hibbett D.S."/>
            <person name="Nagy L.G."/>
        </authorList>
    </citation>
    <scope>NUCLEOTIDE SEQUENCE [LARGE SCALE GENOMIC DNA]</scope>
    <source>
        <strain evidence="1 2">NL-1719</strain>
    </source>
</reference>